<proteinExistence type="predicted"/>
<feature type="chain" id="PRO_5032563309" evidence="2">
    <location>
        <begin position="20"/>
        <end position="206"/>
    </location>
</feature>
<name>A0A7T4R161_9GAMM</name>
<sequence>MIRFLIAAALAAAGTVAMAAHTPEHVPPGQAKSAESEAEQTKPYGVYNRLGAAITARELGRAKAVERAVEEAGAPPTSDEAKMIRLSMGQSPETAGQPNDQAYDERGRPISDQQAAERYAALEVMARTGVDPNSDEAKQIIAASEGDIETPDGEPVEQQTMEEMAKEIAVQEAIVRSGAQPGSQEEALIKTGADVFMDKMRRWWGD</sequence>
<dbReference type="EMBL" id="CP066167">
    <property type="protein sequence ID" value="QQD18402.1"/>
    <property type="molecule type" value="Genomic_DNA"/>
</dbReference>
<feature type="signal peptide" evidence="2">
    <location>
        <begin position="1"/>
        <end position="19"/>
    </location>
</feature>
<dbReference type="RefSeq" id="WP_198569896.1">
    <property type="nucleotide sequence ID" value="NZ_CP066167.1"/>
</dbReference>
<reference evidence="3 4" key="1">
    <citation type="submission" date="2020-12" db="EMBL/GenBank/DDBJ databases">
        <authorList>
            <person name="Shan Y."/>
        </authorList>
    </citation>
    <scope>NUCLEOTIDE SEQUENCE [LARGE SCALE GENOMIC DNA]</scope>
    <source>
        <strain evidence="4">csc3.9</strain>
    </source>
</reference>
<evidence type="ECO:0000313" key="3">
    <source>
        <dbReference type="EMBL" id="QQD18402.1"/>
    </source>
</evidence>
<gene>
    <name evidence="3" type="ORF">I6N98_00550</name>
</gene>
<feature type="region of interest" description="Disordered" evidence="1">
    <location>
        <begin position="23"/>
        <end position="42"/>
    </location>
</feature>
<evidence type="ECO:0000256" key="2">
    <source>
        <dbReference type="SAM" id="SignalP"/>
    </source>
</evidence>
<protein>
    <submittedName>
        <fullName evidence="3">Uncharacterized protein</fullName>
    </submittedName>
</protein>
<organism evidence="3 4">
    <name type="scientific">Spongiibacter nanhainus</name>
    <dbReference type="NCBI Taxonomy" id="2794344"/>
    <lineage>
        <taxon>Bacteria</taxon>
        <taxon>Pseudomonadati</taxon>
        <taxon>Pseudomonadota</taxon>
        <taxon>Gammaproteobacteria</taxon>
        <taxon>Cellvibrionales</taxon>
        <taxon>Spongiibacteraceae</taxon>
        <taxon>Spongiibacter</taxon>
    </lineage>
</organism>
<dbReference type="Proteomes" id="UP000596063">
    <property type="component" value="Chromosome"/>
</dbReference>
<accession>A0A7T4R161</accession>
<evidence type="ECO:0000313" key="4">
    <source>
        <dbReference type="Proteomes" id="UP000596063"/>
    </source>
</evidence>
<dbReference type="AlphaFoldDB" id="A0A7T4R161"/>
<keyword evidence="4" id="KW-1185">Reference proteome</keyword>
<evidence type="ECO:0000256" key="1">
    <source>
        <dbReference type="SAM" id="MobiDB-lite"/>
    </source>
</evidence>
<dbReference type="KEGG" id="snan:I6N98_00550"/>
<keyword evidence="2" id="KW-0732">Signal</keyword>